<proteinExistence type="predicted"/>
<sequence>MAATTLSLSSPSATHWWFLLVNYIIGGFVTLVCIFILLWWWFYLRARKPALDLSISRHADTPSEFRELTGHQSSGIEGAPNPGTGTTPNPDTGTMDNRVALSQPRKYDERWIKMLENRLARFKQELNLRISVGLTKQLSATQLE</sequence>
<feature type="region of interest" description="Disordered" evidence="1">
    <location>
        <begin position="66"/>
        <end position="102"/>
    </location>
</feature>
<reference evidence="3" key="2">
    <citation type="submission" date="2020-02" db="EMBL/GenBank/DDBJ databases">
        <authorList>
            <person name="Gilchrist C.L.M."/>
            <person name="Chooi Y.-H."/>
        </authorList>
    </citation>
    <scope>NUCLEOTIDE SEQUENCE</scope>
    <source>
        <strain evidence="3">MST-FP2251</strain>
    </source>
</reference>
<reference evidence="3" key="1">
    <citation type="journal article" date="2019" name="Beilstein J. Org. Chem.">
        <title>Nanangenines: drimane sesquiterpenoids as the dominant metabolite cohort of a novel Australian fungus, Aspergillus nanangensis.</title>
        <authorList>
            <person name="Lacey H.J."/>
            <person name="Gilchrist C.L.M."/>
            <person name="Crombie A."/>
            <person name="Kalaitzis J.A."/>
            <person name="Vuong D."/>
            <person name="Rutledge P.J."/>
            <person name="Turner P."/>
            <person name="Pitt J.I."/>
            <person name="Lacey E."/>
            <person name="Chooi Y.H."/>
            <person name="Piggott A.M."/>
        </authorList>
    </citation>
    <scope>NUCLEOTIDE SEQUENCE</scope>
    <source>
        <strain evidence="3">MST-FP2251</strain>
    </source>
</reference>
<evidence type="ECO:0000313" key="4">
    <source>
        <dbReference type="Proteomes" id="UP001194746"/>
    </source>
</evidence>
<keyword evidence="2" id="KW-0812">Transmembrane</keyword>
<accession>A0AAD4CYN3</accession>
<protein>
    <submittedName>
        <fullName evidence="3">Uncharacterized protein</fullName>
    </submittedName>
</protein>
<dbReference type="Proteomes" id="UP001194746">
    <property type="component" value="Unassembled WGS sequence"/>
</dbReference>
<organism evidence="3 4">
    <name type="scientific">Aspergillus nanangensis</name>
    <dbReference type="NCBI Taxonomy" id="2582783"/>
    <lineage>
        <taxon>Eukaryota</taxon>
        <taxon>Fungi</taxon>
        <taxon>Dikarya</taxon>
        <taxon>Ascomycota</taxon>
        <taxon>Pezizomycotina</taxon>
        <taxon>Eurotiomycetes</taxon>
        <taxon>Eurotiomycetidae</taxon>
        <taxon>Eurotiales</taxon>
        <taxon>Aspergillaceae</taxon>
        <taxon>Aspergillus</taxon>
        <taxon>Aspergillus subgen. Circumdati</taxon>
    </lineage>
</organism>
<dbReference type="EMBL" id="VCAU01000002">
    <property type="protein sequence ID" value="KAF9895089.1"/>
    <property type="molecule type" value="Genomic_DNA"/>
</dbReference>
<evidence type="ECO:0000256" key="1">
    <source>
        <dbReference type="SAM" id="MobiDB-lite"/>
    </source>
</evidence>
<comment type="caution">
    <text evidence="3">The sequence shown here is derived from an EMBL/GenBank/DDBJ whole genome shotgun (WGS) entry which is preliminary data.</text>
</comment>
<name>A0AAD4CYN3_ASPNN</name>
<keyword evidence="2" id="KW-0472">Membrane</keyword>
<feature type="transmembrane region" description="Helical" evidence="2">
    <location>
        <begin position="16"/>
        <end position="42"/>
    </location>
</feature>
<dbReference type="AlphaFoldDB" id="A0AAD4CYN3"/>
<gene>
    <name evidence="3" type="ORF">FE257_004718</name>
</gene>
<feature type="compositionally biased region" description="Low complexity" evidence="1">
    <location>
        <begin position="78"/>
        <end position="94"/>
    </location>
</feature>
<keyword evidence="4" id="KW-1185">Reference proteome</keyword>
<keyword evidence="2" id="KW-1133">Transmembrane helix</keyword>
<evidence type="ECO:0000313" key="3">
    <source>
        <dbReference type="EMBL" id="KAF9895089.1"/>
    </source>
</evidence>
<evidence type="ECO:0000256" key="2">
    <source>
        <dbReference type="SAM" id="Phobius"/>
    </source>
</evidence>